<dbReference type="PROSITE" id="PS50928">
    <property type="entry name" value="ABC_TM1"/>
    <property type="match status" value="1"/>
</dbReference>
<dbReference type="InterPro" id="IPR000515">
    <property type="entry name" value="MetI-like"/>
</dbReference>
<dbReference type="Proteomes" id="UP001596166">
    <property type="component" value="Unassembled WGS sequence"/>
</dbReference>
<reference evidence="10" key="1">
    <citation type="journal article" date="2019" name="Int. J. Syst. Evol. Microbiol.">
        <title>The Global Catalogue of Microorganisms (GCM) 10K type strain sequencing project: providing services to taxonomists for standard genome sequencing and annotation.</title>
        <authorList>
            <consortium name="The Broad Institute Genomics Platform"/>
            <consortium name="The Broad Institute Genome Sequencing Center for Infectious Disease"/>
            <person name="Wu L."/>
            <person name="Ma J."/>
        </authorList>
    </citation>
    <scope>NUCLEOTIDE SEQUENCE [LARGE SCALE GENOMIC DNA]</scope>
    <source>
        <strain evidence="10">CCUG 58760</strain>
    </source>
</reference>
<evidence type="ECO:0000256" key="5">
    <source>
        <dbReference type="ARBA" id="ARBA00022989"/>
    </source>
</evidence>
<keyword evidence="5 7" id="KW-1133">Transmembrane helix</keyword>
<sequence>MAVIEPALDRQESGAVSLPEAPGAAPRRRWLDWLAGLIVPLALALGWEVAVAQGWANGRLLPPPSRILSTLWSLWRSGDLITHVLATLGRVGLGFLFGVLAGTVLGALTGYLSWARRLLDPTLQALRSIPSIAWVPLFILWFGIFETSKVILIAVGVFFPIYLALSGAILDVDRKLVEVGRIFRLSGPALVWRILLPATLPAYALALRAGLGLGWMFVVAAEFMGASEGLGFLLTDGQMTGQPATILASIVAFAVLGKLTDGLLAALSRPLLRWQDSFKPEG</sequence>
<keyword evidence="4 7" id="KW-0812">Transmembrane</keyword>
<evidence type="ECO:0000256" key="7">
    <source>
        <dbReference type="RuleBase" id="RU363032"/>
    </source>
</evidence>
<evidence type="ECO:0000313" key="10">
    <source>
        <dbReference type="Proteomes" id="UP001596166"/>
    </source>
</evidence>
<dbReference type="Pfam" id="PF00528">
    <property type="entry name" value="BPD_transp_1"/>
    <property type="match status" value="1"/>
</dbReference>
<evidence type="ECO:0000256" key="1">
    <source>
        <dbReference type="ARBA" id="ARBA00004651"/>
    </source>
</evidence>
<feature type="transmembrane region" description="Helical" evidence="7">
    <location>
        <begin position="246"/>
        <end position="267"/>
    </location>
</feature>
<comment type="caution">
    <text evidence="9">The sequence shown here is derived from an EMBL/GenBank/DDBJ whole genome shotgun (WGS) entry which is preliminary data.</text>
</comment>
<dbReference type="SUPFAM" id="SSF161098">
    <property type="entry name" value="MetI-like"/>
    <property type="match status" value="1"/>
</dbReference>
<accession>A0ABW0GCF2</accession>
<dbReference type="CDD" id="cd06261">
    <property type="entry name" value="TM_PBP2"/>
    <property type="match status" value="1"/>
</dbReference>
<comment type="similarity">
    <text evidence="7">Belongs to the binding-protein-dependent transport system permease family.</text>
</comment>
<feature type="transmembrane region" description="Helical" evidence="7">
    <location>
        <begin position="126"/>
        <end position="144"/>
    </location>
</feature>
<feature type="transmembrane region" description="Helical" evidence="7">
    <location>
        <begin position="213"/>
        <end position="234"/>
    </location>
</feature>
<keyword evidence="2 7" id="KW-0813">Transport</keyword>
<evidence type="ECO:0000259" key="8">
    <source>
        <dbReference type="PROSITE" id="PS50928"/>
    </source>
</evidence>
<proteinExistence type="inferred from homology"/>
<feature type="transmembrane region" description="Helical" evidence="7">
    <location>
        <begin position="93"/>
        <end position="114"/>
    </location>
</feature>
<evidence type="ECO:0000256" key="4">
    <source>
        <dbReference type="ARBA" id="ARBA00022692"/>
    </source>
</evidence>
<dbReference type="InterPro" id="IPR035906">
    <property type="entry name" value="MetI-like_sf"/>
</dbReference>
<comment type="subcellular location">
    <subcellularLocation>
        <location evidence="1 7">Cell membrane</location>
        <topology evidence="1 7">Multi-pass membrane protein</topology>
    </subcellularLocation>
</comment>
<feature type="domain" description="ABC transmembrane type-1" evidence="8">
    <location>
        <begin position="80"/>
        <end position="268"/>
    </location>
</feature>
<dbReference type="Gene3D" id="1.10.3720.10">
    <property type="entry name" value="MetI-like"/>
    <property type="match status" value="1"/>
</dbReference>
<organism evidence="9 10">
    <name type="scientific">Azospirillum himalayense</name>
    <dbReference type="NCBI Taxonomy" id="654847"/>
    <lineage>
        <taxon>Bacteria</taxon>
        <taxon>Pseudomonadati</taxon>
        <taxon>Pseudomonadota</taxon>
        <taxon>Alphaproteobacteria</taxon>
        <taxon>Rhodospirillales</taxon>
        <taxon>Azospirillaceae</taxon>
        <taxon>Azospirillum</taxon>
    </lineage>
</organism>
<feature type="transmembrane region" description="Helical" evidence="7">
    <location>
        <begin position="190"/>
        <end position="207"/>
    </location>
</feature>
<dbReference type="PANTHER" id="PTHR30151:SF39">
    <property type="entry name" value="ABC TRANSPORTER PERMEASE PROTEIN"/>
    <property type="match status" value="1"/>
</dbReference>
<keyword evidence="3" id="KW-1003">Cell membrane</keyword>
<evidence type="ECO:0000256" key="3">
    <source>
        <dbReference type="ARBA" id="ARBA00022475"/>
    </source>
</evidence>
<dbReference type="PANTHER" id="PTHR30151">
    <property type="entry name" value="ALKANE SULFONATE ABC TRANSPORTER-RELATED, MEMBRANE SUBUNIT"/>
    <property type="match status" value="1"/>
</dbReference>
<keyword evidence="10" id="KW-1185">Reference proteome</keyword>
<gene>
    <name evidence="9" type="ORF">ACFPMG_19740</name>
</gene>
<keyword evidence="6 7" id="KW-0472">Membrane</keyword>
<dbReference type="EMBL" id="JBHSLC010000041">
    <property type="protein sequence ID" value="MFC5357248.1"/>
    <property type="molecule type" value="Genomic_DNA"/>
</dbReference>
<protein>
    <submittedName>
        <fullName evidence="9">ABC transporter permease</fullName>
    </submittedName>
</protein>
<evidence type="ECO:0000256" key="6">
    <source>
        <dbReference type="ARBA" id="ARBA00023136"/>
    </source>
</evidence>
<name>A0ABW0GCF2_9PROT</name>
<feature type="transmembrane region" description="Helical" evidence="7">
    <location>
        <begin position="33"/>
        <end position="56"/>
    </location>
</feature>
<feature type="transmembrane region" description="Helical" evidence="7">
    <location>
        <begin position="150"/>
        <end position="170"/>
    </location>
</feature>
<dbReference type="RefSeq" id="WP_376996789.1">
    <property type="nucleotide sequence ID" value="NZ_JBHSLC010000041.1"/>
</dbReference>
<evidence type="ECO:0000313" key="9">
    <source>
        <dbReference type="EMBL" id="MFC5357248.1"/>
    </source>
</evidence>
<evidence type="ECO:0000256" key="2">
    <source>
        <dbReference type="ARBA" id="ARBA00022448"/>
    </source>
</evidence>